<dbReference type="RefSeq" id="WP_089661970.1">
    <property type="nucleotide sequence ID" value="NZ_LT629745.1"/>
</dbReference>
<evidence type="ECO:0000256" key="1">
    <source>
        <dbReference type="SAM" id="SignalP"/>
    </source>
</evidence>
<dbReference type="SUPFAM" id="SSF52833">
    <property type="entry name" value="Thioredoxin-like"/>
    <property type="match status" value="1"/>
</dbReference>
<dbReference type="Gene3D" id="3.40.30.10">
    <property type="entry name" value="Glutaredoxin"/>
    <property type="match status" value="1"/>
</dbReference>
<dbReference type="STRING" id="1250231.SAMN04488552_1611"/>
<feature type="signal peptide" evidence="1">
    <location>
        <begin position="1"/>
        <end position="18"/>
    </location>
</feature>
<dbReference type="Proteomes" id="UP000198858">
    <property type="component" value="Chromosome I"/>
</dbReference>
<dbReference type="EMBL" id="LT629745">
    <property type="protein sequence ID" value="SDR94916.1"/>
    <property type="molecule type" value="Genomic_DNA"/>
</dbReference>
<feature type="chain" id="PRO_5009255253" evidence="1">
    <location>
        <begin position="19"/>
        <end position="155"/>
    </location>
</feature>
<dbReference type="Pfam" id="PF13899">
    <property type="entry name" value="Thioredoxin_7"/>
    <property type="match status" value="1"/>
</dbReference>
<sequence length="155" mass="18166">MKKILLLILVVFSNSLLAQDREINWIGFEELDDALKTDVKPVVIYFYTDWCVYCKKMERNAFKDREVISTINKEYYAVKMDAESTENISFEGRTFINNQARTKRNGIHEIPLLLAGRENKSMSFPVVMVLDKEFRVKIKSHEYLTTDQMKTLIKG</sequence>
<gene>
    <name evidence="2" type="ORF">SAMN04488552_1611</name>
</gene>
<reference evidence="2 3" key="1">
    <citation type="submission" date="2016-10" db="EMBL/GenBank/DDBJ databases">
        <authorList>
            <person name="Varghese N."/>
            <person name="Submissions S."/>
        </authorList>
    </citation>
    <scope>NUCLEOTIDE SEQUENCE [LARGE SCALE GENOMIC DNA]</scope>
    <source>
        <strain evidence="2 3">Mar_2010_102</strain>
    </source>
</reference>
<keyword evidence="1" id="KW-0732">Signal</keyword>
<name>A0A1H1N7D8_9FLAO</name>
<organism evidence="2 3">
    <name type="scientific">Christiangramia echinicola</name>
    <dbReference type="NCBI Taxonomy" id="279359"/>
    <lineage>
        <taxon>Bacteria</taxon>
        <taxon>Pseudomonadati</taxon>
        <taxon>Bacteroidota</taxon>
        <taxon>Flavobacteriia</taxon>
        <taxon>Flavobacteriales</taxon>
        <taxon>Flavobacteriaceae</taxon>
        <taxon>Christiangramia</taxon>
    </lineage>
</organism>
<dbReference type="AlphaFoldDB" id="A0A1H1N7D8"/>
<protein>
    <submittedName>
        <fullName evidence="2">Thioredoxin-like</fullName>
    </submittedName>
</protein>
<accession>A0A1H1N7D8</accession>
<dbReference type="InterPro" id="IPR036249">
    <property type="entry name" value="Thioredoxin-like_sf"/>
</dbReference>
<keyword evidence="3" id="KW-1185">Reference proteome</keyword>
<evidence type="ECO:0000313" key="2">
    <source>
        <dbReference type="EMBL" id="SDR94916.1"/>
    </source>
</evidence>
<proteinExistence type="predicted"/>
<evidence type="ECO:0000313" key="3">
    <source>
        <dbReference type="Proteomes" id="UP000198858"/>
    </source>
</evidence>